<evidence type="ECO:0000256" key="10">
    <source>
        <dbReference type="ARBA" id="ARBA00049136"/>
    </source>
</evidence>
<dbReference type="EC" id="3.5.1.98" evidence="2 13"/>
<proteinExistence type="inferred from homology"/>
<dbReference type="PANTHER" id="PTHR10625">
    <property type="entry name" value="HISTONE DEACETYLASE HDAC1-RELATED"/>
    <property type="match status" value="1"/>
</dbReference>
<dbReference type="CDD" id="cd10005">
    <property type="entry name" value="HDAC3"/>
    <property type="match status" value="1"/>
</dbReference>
<keyword evidence="5 13" id="KW-0156">Chromatin regulator</keyword>
<dbReference type="InterPro" id="IPR023696">
    <property type="entry name" value="Ureohydrolase_dom_sf"/>
</dbReference>
<reference evidence="16 17" key="1">
    <citation type="submission" date="2021-02" db="EMBL/GenBank/DDBJ databases">
        <title>Safari Cat Assemblies.</title>
        <authorList>
            <person name="Bredemeyer K.R."/>
            <person name="Murphy W.J."/>
        </authorList>
    </citation>
    <scope>NUCLEOTIDE SEQUENCE [LARGE SCALE GENOMIC DNA]</scope>
</reference>
<evidence type="ECO:0000256" key="8">
    <source>
        <dbReference type="ARBA" id="ARBA00023242"/>
    </source>
</evidence>
<dbReference type="PRINTS" id="PR01271">
    <property type="entry name" value="HISDACETLASE"/>
</dbReference>
<gene>
    <name evidence="16" type="primary">HDAC3</name>
</gene>
<dbReference type="Pfam" id="PF00850">
    <property type="entry name" value="Hist_deacetyl"/>
    <property type="match status" value="1"/>
</dbReference>
<dbReference type="InterPro" id="IPR023801">
    <property type="entry name" value="His_deacetylse_dom"/>
</dbReference>
<dbReference type="InterPro" id="IPR037138">
    <property type="entry name" value="His_deacetylse_dom_sf"/>
</dbReference>
<accession>A0ABI8AFU1</accession>
<dbReference type="Ensembl" id="ENSFCTT00005084941.1">
    <property type="protein sequence ID" value="ENSFCTP00005058022.1"/>
    <property type="gene ID" value="ENSFCTG00005030412.1"/>
</dbReference>
<feature type="domain" description="Histone deacetylase" evidence="15">
    <location>
        <begin position="22"/>
        <end position="355"/>
    </location>
</feature>
<comment type="subcellular location">
    <subcellularLocation>
        <location evidence="1 13">Nucleus</location>
    </subcellularLocation>
</comment>
<reference evidence="16" key="2">
    <citation type="submission" date="2025-08" db="UniProtKB">
        <authorList>
            <consortium name="Ensembl"/>
        </authorList>
    </citation>
    <scope>IDENTIFICATION</scope>
    <source>
        <strain evidence="16">breed Abyssinian</strain>
    </source>
</reference>
<comment type="catalytic activity">
    <reaction evidence="10">
        <text>N(6)-acetyl-L-lysyl-[protein] + H2O = L-lysyl-[protein] + acetate</text>
        <dbReference type="Rhea" id="RHEA:58108"/>
        <dbReference type="Rhea" id="RHEA-COMP:9752"/>
        <dbReference type="Rhea" id="RHEA-COMP:10731"/>
        <dbReference type="ChEBI" id="CHEBI:15377"/>
        <dbReference type="ChEBI" id="CHEBI:29969"/>
        <dbReference type="ChEBI" id="CHEBI:30089"/>
        <dbReference type="ChEBI" id="CHEBI:61930"/>
    </reaction>
    <physiologicalReaction direction="left-to-right" evidence="10">
        <dbReference type="Rhea" id="RHEA:58109"/>
    </physiologicalReaction>
</comment>
<evidence type="ECO:0000256" key="9">
    <source>
        <dbReference type="ARBA" id="ARBA00040349"/>
    </source>
</evidence>
<comment type="similarity">
    <text evidence="13">Belongs to the histone deacetylase family. HD Type 1 subfamily.</text>
</comment>
<keyword evidence="17" id="KW-1185">Reference proteome</keyword>
<evidence type="ECO:0000256" key="13">
    <source>
        <dbReference type="PIRNR" id="PIRNR037913"/>
    </source>
</evidence>
<evidence type="ECO:0000313" key="17">
    <source>
        <dbReference type="Proteomes" id="UP000823872"/>
    </source>
</evidence>
<evidence type="ECO:0000259" key="15">
    <source>
        <dbReference type="Pfam" id="PF00850"/>
    </source>
</evidence>
<evidence type="ECO:0000256" key="6">
    <source>
        <dbReference type="ARBA" id="ARBA00023015"/>
    </source>
</evidence>
<dbReference type="SUPFAM" id="SSF52768">
    <property type="entry name" value="Arginase/deacetylase"/>
    <property type="match status" value="1"/>
</dbReference>
<dbReference type="Proteomes" id="UP000823872">
    <property type="component" value="Chromosome A1"/>
</dbReference>
<evidence type="ECO:0000256" key="12">
    <source>
        <dbReference type="ARBA" id="ARBA00049416"/>
    </source>
</evidence>
<name>A0ABI8AFU1_FELCA</name>
<dbReference type="PRINTS" id="PR01270">
    <property type="entry name" value="HDASUPER"/>
</dbReference>
<evidence type="ECO:0000256" key="14">
    <source>
        <dbReference type="SAM" id="MobiDB-lite"/>
    </source>
</evidence>
<dbReference type="InterPro" id="IPR000286">
    <property type="entry name" value="HDACs"/>
</dbReference>
<protein>
    <recommendedName>
        <fullName evidence="9 13">Histone deacetylase 3</fullName>
        <shortName evidence="13">HD3</shortName>
        <ecNumber evidence="2 13">3.5.1.98</ecNumber>
    </recommendedName>
</protein>
<dbReference type="Gene3D" id="3.40.800.20">
    <property type="entry name" value="Histone deacetylase domain"/>
    <property type="match status" value="1"/>
</dbReference>
<evidence type="ECO:0000256" key="5">
    <source>
        <dbReference type="ARBA" id="ARBA00022853"/>
    </source>
</evidence>
<feature type="region of interest" description="Disordered" evidence="14">
    <location>
        <begin position="431"/>
        <end position="471"/>
    </location>
</feature>
<dbReference type="PANTHER" id="PTHR10625:SF36">
    <property type="entry name" value="HISTONE DEACETYLASE 3"/>
    <property type="match status" value="1"/>
</dbReference>
<feature type="compositionally biased region" description="Basic and acidic residues" evidence="14">
    <location>
        <begin position="431"/>
        <end position="448"/>
    </location>
</feature>
<comment type="function">
    <text evidence="13">Histone deacetylase that catalyzes the deacetylation of lysine residues on the N-terminal part of the core histones (H2A, H2B, H3 and H4), and some other non-histone substrates. Histone deacetylation gives a tag for epigenetic repression and plays an important role in transcriptional regulation, cell cycle progression and developmental events. Histone deacetylases act via the formation of large multiprotein complexes.</text>
</comment>
<evidence type="ECO:0000313" key="16">
    <source>
        <dbReference type="Ensembl" id="ENSFCTP00005058022.1"/>
    </source>
</evidence>
<evidence type="ECO:0000256" key="4">
    <source>
        <dbReference type="ARBA" id="ARBA00022801"/>
    </source>
</evidence>
<evidence type="ECO:0000256" key="1">
    <source>
        <dbReference type="ARBA" id="ARBA00004123"/>
    </source>
</evidence>
<keyword evidence="4 13" id="KW-0378">Hydrolase</keyword>
<keyword evidence="3" id="KW-0678">Repressor</keyword>
<evidence type="ECO:0000256" key="3">
    <source>
        <dbReference type="ARBA" id="ARBA00022491"/>
    </source>
</evidence>
<reference evidence="16" key="3">
    <citation type="submission" date="2025-09" db="UniProtKB">
        <authorList>
            <consortium name="Ensembl"/>
        </authorList>
    </citation>
    <scope>IDENTIFICATION</scope>
    <source>
        <strain evidence="16">breed Abyssinian</strain>
    </source>
</reference>
<comment type="catalytic activity">
    <reaction evidence="12">
        <text>N(6)-acetyl-L-lysyl-[histone] + H2O = L-lysyl-[histone] + acetate</text>
        <dbReference type="Rhea" id="RHEA:58196"/>
        <dbReference type="Rhea" id="RHEA-COMP:9845"/>
        <dbReference type="Rhea" id="RHEA-COMP:11338"/>
        <dbReference type="ChEBI" id="CHEBI:15377"/>
        <dbReference type="ChEBI" id="CHEBI:29969"/>
        <dbReference type="ChEBI" id="CHEBI:30089"/>
        <dbReference type="ChEBI" id="CHEBI:61930"/>
        <dbReference type="EC" id="3.5.1.98"/>
    </reaction>
    <physiologicalReaction direction="left-to-right" evidence="12">
        <dbReference type="Rhea" id="RHEA:58197"/>
    </physiologicalReaction>
</comment>
<dbReference type="InterPro" id="IPR003084">
    <property type="entry name" value="HDAC_I/II"/>
</dbReference>
<evidence type="ECO:0000256" key="2">
    <source>
        <dbReference type="ARBA" id="ARBA00012111"/>
    </source>
</evidence>
<keyword evidence="7 13" id="KW-0804">Transcription</keyword>
<feature type="compositionally biased region" description="Basic and acidic residues" evidence="14">
    <location>
        <begin position="458"/>
        <end position="471"/>
    </location>
</feature>
<evidence type="ECO:0000256" key="7">
    <source>
        <dbReference type="ARBA" id="ARBA00023163"/>
    </source>
</evidence>
<comment type="catalytic activity">
    <reaction evidence="11">
        <text>N(6)-(2E)-butenoyl-L-lysyl-[protein] + H2O = (2E)-2-butenoate + L-lysyl-[protein]</text>
        <dbReference type="Rhea" id="RHEA:69172"/>
        <dbReference type="Rhea" id="RHEA-COMP:9752"/>
        <dbReference type="Rhea" id="RHEA-COMP:13707"/>
        <dbReference type="ChEBI" id="CHEBI:15377"/>
        <dbReference type="ChEBI" id="CHEBI:29969"/>
        <dbReference type="ChEBI" id="CHEBI:35899"/>
        <dbReference type="ChEBI" id="CHEBI:137954"/>
    </reaction>
    <physiologicalReaction direction="left-to-right" evidence="11">
        <dbReference type="Rhea" id="RHEA:69173"/>
    </physiologicalReaction>
</comment>
<organism evidence="16 17">
    <name type="scientific">Felis catus</name>
    <name type="common">Cat</name>
    <name type="synonym">Felis silvestris catus</name>
    <dbReference type="NCBI Taxonomy" id="9685"/>
    <lineage>
        <taxon>Eukaryota</taxon>
        <taxon>Metazoa</taxon>
        <taxon>Chordata</taxon>
        <taxon>Craniata</taxon>
        <taxon>Vertebrata</taxon>
        <taxon>Euteleostomi</taxon>
        <taxon>Mammalia</taxon>
        <taxon>Eutheria</taxon>
        <taxon>Laurasiatheria</taxon>
        <taxon>Carnivora</taxon>
        <taxon>Feliformia</taxon>
        <taxon>Felidae</taxon>
        <taxon>Felinae</taxon>
        <taxon>Felis</taxon>
    </lineage>
</organism>
<keyword evidence="6 13" id="KW-0805">Transcription regulation</keyword>
<keyword evidence="8 13" id="KW-0539">Nucleus</keyword>
<dbReference type="GeneTree" id="ENSGT00940000160487"/>
<sequence length="471" mass="53828">MAKTVAYFYDPDVGNFHYGAGHPMKPHRLALTHSLVLHYGLYKKMIVFKPYQASQHDMCRFHSEDYIDFLQRVSPTNMQGFTKSLNAFNVGDDCPVFPGLFEFCSRYTGASLQGATQLNNKVTMALSPVLPFLWVLSLKALTLSLSFQLWGWTKRTVSWVFVFQICDIAINWAGGLHHAKKFEASGFCYVNDIVIGILELLKYHPRVLYIDIDIHHGDGVQEAFYLTDRVMTVSFHKYGNYFFPGTGDMYEVGAESGRYYCLNVPLRDGIDDQSYKHLFQPVINQVVDFYQPTCIVLQCGADSLGCDRLGCFNLSIRGHGECVEYVKSFNIPLLVLGGGGYTVRNVARCWTYETSLLVEEAISEELPYSEYFEYFAPDFTLHPDVSTRIENQNSRQYLDQIRQTIFENLKMLNHAPSVQIHDVPADLLTYDRTDEADAEERGPEENYSRPEAPNEFYDGDHDNDKESDVEI</sequence>
<dbReference type="PIRSF" id="PIRSF037913">
    <property type="entry name" value="His_deacetylse_1"/>
    <property type="match status" value="1"/>
</dbReference>
<evidence type="ECO:0000256" key="11">
    <source>
        <dbReference type="ARBA" id="ARBA00049193"/>
    </source>
</evidence>